<dbReference type="GO" id="GO:0005886">
    <property type="term" value="C:plasma membrane"/>
    <property type="evidence" value="ECO:0007669"/>
    <property type="project" value="TreeGrafter"/>
</dbReference>
<protein>
    <submittedName>
        <fullName evidence="8">Carbohydrate-binding WSC</fullName>
    </submittedName>
</protein>
<dbReference type="InterPro" id="IPR002889">
    <property type="entry name" value="WSC_carb-bd"/>
</dbReference>
<evidence type="ECO:0000256" key="5">
    <source>
        <dbReference type="ARBA" id="ARBA00023136"/>
    </source>
</evidence>
<dbReference type="SMART" id="SM00321">
    <property type="entry name" value="WSC"/>
    <property type="match status" value="1"/>
</dbReference>
<organism evidence="8 9">
    <name type="scientific">Lactarius akahatsu</name>
    <dbReference type="NCBI Taxonomy" id="416441"/>
    <lineage>
        <taxon>Eukaryota</taxon>
        <taxon>Fungi</taxon>
        <taxon>Dikarya</taxon>
        <taxon>Basidiomycota</taxon>
        <taxon>Agaricomycotina</taxon>
        <taxon>Agaricomycetes</taxon>
        <taxon>Russulales</taxon>
        <taxon>Russulaceae</taxon>
        <taxon>Lactarius</taxon>
    </lineage>
</organism>
<dbReference type="AlphaFoldDB" id="A0AAD4L8M1"/>
<dbReference type="PANTHER" id="PTHR24269:SF16">
    <property type="entry name" value="PROTEIN SLG1"/>
    <property type="match status" value="1"/>
</dbReference>
<keyword evidence="4" id="KW-1133">Transmembrane helix</keyword>
<keyword evidence="5" id="KW-0472">Membrane</keyword>
<evidence type="ECO:0000259" key="7">
    <source>
        <dbReference type="PROSITE" id="PS51212"/>
    </source>
</evidence>
<gene>
    <name evidence="8" type="ORF">EDB92DRAFT_1896098</name>
</gene>
<evidence type="ECO:0000313" key="8">
    <source>
        <dbReference type="EMBL" id="KAH8981871.1"/>
    </source>
</evidence>
<evidence type="ECO:0000256" key="3">
    <source>
        <dbReference type="ARBA" id="ARBA00022729"/>
    </source>
</evidence>
<comment type="caution">
    <text evidence="8">The sequence shown here is derived from an EMBL/GenBank/DDBJ whole genome shotgun (WGS) entry which is preliminary data.</text>
</comment>
<sequence length="71" mass="7803">MTILNCIVFCSSRHHVFAGLENGEDCYCGNDTPKNLEAVSPDNCNVKCTGNSSESCGGSSHFDLWWTTIRE</sequence>
<name>A0AAD4L8M1_9AGAM</name>
<feature type="domain" description="WSC" evidence="7">
    <location>
        <begin position="1"/>
        <end position="68"/>
    </location>
</feature>
<keyword evidence="3" id="KW-0732">Signal</keyword>
<keyword evidence="2" id="KW-0812">Transmembrane</keyword>
<dbReference type="PROSITE" id="PS51212">
    <property type="entry name" value="WSC"/>
    <property type="match status" value="1"/>
</dbReference>
<accession>A0AAD4L8M1</accession>
<dbReference type="EMBL" id="JAKELL010000109">
    <property type="protein sequence ID" value="KAH8981871.1"/>
    <property type="molecule type" value="Genomic_DNA"/>
</dbReference>
<evidence type="ECO:0000256" key="2">
    <source>
        <dbReference type="ARBA" id="ARBA00022692"/>
    </source>
</evidence>
<keyword evidence="9" id="KW-1185">Reference proteome</keyword>
<keyword evidence="6" id="KW-0325">Glycoprotein</keyword>
<comment type="subcellular location">
    <subcellularLocation>
        <location evidence="1">Membrane</location>
        <topology evidence="1">Single-pass membrane protein</topology>
    </subcellularLocation>
</comment>
<evidence type="ECO:0000256" key="4">
    <source>
        <dbReference type="ARBA" id="ARBA00022989"/>
    </source>
</evidence>
<evidence type="ECO:0000313" key="9">
    <source>
        <dbReference type="Proteomes" id="UP001201163"/>
    </source>
</evidence>
<dbReference type="Proteomes" id="UP001201163">
    <property type="component" value="Unassembled WGS sequence"/>
</dbReference>
<proteinExistence type="predicted"/>
<dbReference type="InterPro" id="IPR051836">
    <property type="entry name" value="Kremen_rcpt"/>
</dbReference>
<evidence type="ECO:0000256" key="6">
    <source>
        <dbReference type="ARBA" id="ARBA00023180"/>
    </source>
</evidence>
<evidence type="ECO:0000256" key="1">
    <source>
        <dbReference type="ARBA" id="ARBA00004167"/>
    </source>
</evidence>
<reference evidence="8" key="1">
    <citation type="submission" date="2022-01" db="EMBL/GenBank/DDBJ databases">
        <title>Comparative genomics reveals a dynamic genome evolution in the ectomycorrhizal milk-cap (Lactarius) mushrooms.</title>
        <authorList>
            <consortium name="DOE Joint Genome Institute"/>
            <person name="Lebreton A."/>
            <person name="Tang N."/>
            <person name="Kuo A."/>
            <person name="LaButti K."/>
            <person name="Drula E."/>
            <person name="Barry K."/>
            <person name="Clum A."/>
            <person name="Lipzen A."/>
            <person name="Mousain D."/>
            <person name="Ng V."/>
            <person name="Wang R."/>
            <person name="Wang X."/>
            <person name="Dai Y."/>
            <person name="Henrissat B."/>
            <person name="Grigoriev I.V."/>
            <person name="Guerin-Laguette A."/>
            <person name="Yu F."/>
            <person name="Martin F.M."/>
        </authorList>
    </citation>
    <scope>NUCLEOTIDE SEQUENCE</scope>
    <source>
        <strain evidence="8">QP</strain>
    </source>
</reference>
<dbReference type="Pfam" id="PF01822">
    <property type="entry name" value="WSC"/>
    <property type="match status" value="1"/>
</dbReference>
<dbReference type="PANTHER" id="PTHR24269">
    <property type="entry name" value="KREMEN PROTEIN"/>
    <property type="match status" value="1"/>
</dbReference>